<feature type="transmembrane region" description="Helical" evidence="1">
    <location>
        <begin position="91"/>
        <end position="112"/>
    </location>
</feature>
<sequence length="217" mass="25607">MNNILEVLSYTGFGILFINVIVYIIGFTKQSKAYKAFTAYIITVFIIHFFMELYAFQGKNNHFLSNYFLWFQFILLSTFFYYAFKDINKKIAIFIKYIGLIIVALLAVQYSITPMLYYNFNSLGFLITSCLIIIYSVYYLYENISNKLPFTYIVTGAFLYIMSSCLIFVSASHIASFNDKTNVYIWNINAVLFIVYQLLILWEWKAKYYPGAYRQQQ</sequence>
<feature type="transmembrane region" description="Helical" evidence="1">
    <location>
        <begin position="67"/>
        <end position="84"/>
    </location>
</feature>
<feature type="transmembrane region" description="Helical" evidence="1">
    <location>
        <begin position="37"/>
        <end position="55"/>
    </location>
</feature>
<keyword evidence="1" id="KW-0472">Membrane</keyword>
<evidence type="ECO:0000313" key="2">
    <source>
        <dbReference type="EMBL" id="GGB81591.1"/>
    </source>
</evidence>
<evidence type="ECO:0000313" key="3">
    <source>
        <dbReference type="Proteomes" id="UP000615760"/>
    </source>
</evidence>
<organism evidence="2 3">
    <name type="scientific">Flavobacterium suaedae</name>
    <dbReference type="NCBI Taxonomy" id="1767027"/>
    <lineage>
        <taxon>Bacteria</taxon>
        <taxon>Pseudomonadati</taxon>
        <taxon>Bacteroidota</taxon>
        <taxon>Flavobacteriia</taxon>
        <taxon>Flavobacteriales</taxon>
        <taxon>Flavobacteriaceae</taxon>
        <taxon>Flavobacterium</taxon>
    </lineage>
</organism>
<dbReference type="Proteomes" id="UP000615760">
    <property type="component" value="Unassembled WGS sequence"/>
</dbReference>
<reference evidence="3" key="1">
    <citation type="journal article" date="2019" name="Int. J. Syst. Evol. Microbiol.">
        <title>The Global Catalogue of Microorganisms (GCM) 10K type strain sequencing project: providing services to taxonomists for standard genome sequencing and annotation.</title>
        <authorList>
            <consortium name="The Broad Institute Genomics Platform"/>
            <consortium name="The Broad Institute Genome Sequencing Center for Infectious Disease"/>
            <person name="Wu L."/>
            <person name="Ma J."/>
        </authorList>
    </citation>
    <scope>NUCLEOTIDE SEQUENCE [LARGE SCALE GENOMIC DNA]</scope>
    <source>
        <strain evidence="3">CGMCC 1.15461</strain>
    </source>
</reference>
<keyword evidence="1" id="KW-1133">Transmembrane helix</keyword>
<feature type="transmembrane region" description="Helical" evidence="1">
    <location>
        <begin position="183"/>
        <end position="204"/>
    </location>
</feature>
<protein>
    <submittedName>
        <fullName evidence="2">Uncharacterized protein</fullName>
    </submittedName>
</protein>
<feature type="transmembrane region" description="Helical" evidence="1">
    <location>
        <begin position="7"/>
        <end position="25"/>
    </location>
</feature>
<name>A0ABQ1K1N3_9FLAO</name>
<comment type="caution">
    <text evidence="2">The sequence shown here is derived from an EMBL/GenBank/DDBJ whole genome shotgun (WGS) entry which is preliminary data.</text>
</comment>
<keyword evidence="1" id="KW-0812">Transmembrane</keyword>
<dbReference type="EMBL" id="BMJE01000005">
    <property type="protein sequence ID" value="GGB81591.1"/>
    <property type="molecule type" value="Genomic_DNA"/>
</dbReference>
<feature type="transmembrane region" description="Helical" evidence="1">
    <location>
        <begin position="118"/>
        <end position="138"/>
    </location>
</feature>
<evidence type="ECO:0000256" key="1">
    <source>
        <dbReference type="SAM" id="Phobius"/>
    </source>
</evidence>
<dbReference type="RefSeq" id="WP_188621355.1">
    <property type="nucleotide sequence ID" value="NZ_BMJE01000005.1"/>
</dbReference>
<proteinExistence type="predicted"/>
<feature type="transmembrane region" description="Helical" evidence="1">
    <location>
        <begin position="150"/>
        <end position="171"/>
    </location>
</feature>
<gene>
    <name evidence="2" type="ORF">GCM10007424_22130</name>
</gene>
<accession>A0ABQ1K1N3</accession>
<keyword evidence="3" id="KW-1185">Reference proteome</keyword>